<dbReference type="InterPro" id="IPR000477">
    <property type="entry name" value="RT_dom"/>
</dbReference>
<dbReference type="EMBL" id="JBJUIK010000009">
    <property type="protein sequence ID" value="KAL3518254.1"/>
    <property type="molecule type" value="Genomic_DNA"/>
</dbReference>
<evidence type="ECO:0000259" key="1">
    <source>
        <dbReference type="PROSITE" id="PS50878"/>
    </source>
</evidence>
<sequence>MSACFLKTKNKGKTGFMALKLDMAKSYDRIEWSFLSAIINKMGFNTTWINWIMACVSSFSYSFNLNGDKVGSVKPARGIRQGDPLSPYLFILCAEGFTSLLNQACWNKQITGLKICKNGPSISHLFYADDSLIFCRASNEEANKVMEIIHYYEATSGQLVNFQKSSIFISRNTTQTMKDNICHIFGEVKCVTQGKYLGLPMVITKSKN</sequence>
<feature type="domain" description="Reverse transcriptase" evidence="1">
    <location>
        <begin position="1"/>
        <end position="201"/>
    </location>
</feature>
<organism evidence="2 3">
    <name type="scientific">Cinchona calisaya</name>
    <dbReference type="NCBI Taxonomy" id="153742"/>
    <lineage>
        <taxon>Eukaryota</taxon>
        <taxon>Viridiplantae</taxon>
        <taxon>Streptophyta</taxon>
        <taxon>Embryophyta</taxon>
        <taxon>Tracheophyta</taxon>
        <taxon>Spermatophyta</taxon>
        <taxon>Magnoliopsida</taxon>
        <taxon>eudicotyledons</taxon>
        <taxon>Gunneridae</taxon>
        <taxon>Pentapetalae</taxon>
        <taxon>asterids</taxon>
        <taxon>lamiids</taxon>
        <taxon>Gentianales</taxon>
        <taxon>Rubiaceae</taxon>
        <taxon>Cinchonoideae</taxon>
        <taxon>Cinchoneae</taxon>
        <taxon>Cinchona</taxon>
    </lineage>
</organism>
<dbReference type="AlphaFoldDB" id="A0ABD2ZGM0"/>
<dbReference type="Pfam" id="PF00078">
    <property type="entry name" value="RVT_1"/>
    <property type="match status" value="1"/>
</dbReference>
<evidence type="ECO:0000313" key="3">
    <source>
        <dbReference type="Proteomes" id="UP001630127"/>
    </source>
</evidence>
<dbReference type="InterPro" id="IPR043502">
    <property type="entry name" value="DNA/RNA_pol_sf"/>
</dbReference>
<keyword evidence="3" id="KW-1185">Reference proteome</keyword>
<dbReference type="PANTHER" id="PTHR31635">
    <property type="entry name" value="REVERSE TRANSCRIPTASE DOMAIN-CONTAINING PROTEIN-RELATED"/>
    <property type="match status" value="1"/>
</dbReference>
<evidence type="ECO:0000313" key="2">
    <source>
        <dbReference type="EMBL" id="KAL3518254.1"/>
    </source>
</evidence>
<dbReference type="Proteomes" id="UP001630127">
    <property type="component" value="Unassembled WGS sequence"/>
</dbReference>
<comment type="caution">
    <text evidence="2">The sequence shown here is derived from an EMBL/GenBank/DDBJ whole genome shotgun (WGS) entry which is preliminary data.</text>
</comment>
<dbReference type="SUPFAM" id="SSF56672">
    <property type="entry name" value="DNA/RNA polymerases"/>
    <property type="match status" value="1"/>
</dbReference>
<accession>A0ABD2ZGM0</accession>
<reference evidence="2 3" key="1">
    <citation type="submission" date="2024-11" db="EMBL/GenBank/DDBJ databases">
        <title>A near-complete genome assembly of Cinchona calisaya.</title>
        <authorList>
            <person name="Lian D.C."/>
            <person name="Zhao X.W."/>
            <person name="Wei L."/>
        </authorList>
    </citation>
    <scope>NUCLEOTIDE SEQUENCE [LARGE SCALE GENOMIC DNA]</scope>
    <source>
        <tissue evidence="2">Nenye</tissue>
    </source>
</reference>
<dbReference type="PROSITE" id="PS50878">
    <property type="entry name" value="RT_POL"/>
    <property type="match status" value="1"/>
</dbReference>
<protein>
    <recommendedName>
        <fullName evidence="1">Reverse transcriptase domain-containing protein</fullName>
    </recommendedName>
</protein>
<name>A0ABD2ZGM0_9GENT</name>
<dbReference type="PANTHER" id="PTHR31635:SF196">
    <property type="entry name" value="REVERSE TRANSCRIPTASE DOMAIN-CONTAINING PROTEIN-RELATED"/>
    <property type="match status" value="1"/>
</dbReference>
<proteinExistence type="predicted"/>
<gene>
    <name evidence="2" type="ORF">ACH5RR_020843</name>
</gene>